<evidence type="ECO:0000313" key="3">
    <source>
        <dbReference type="Proteomes" id="UP000035642"/>
    </source>
</evidence>
<accession>A0A0K0DFY3</accession>
<dbReference type="PANTHER" id="PTHR46955:SF3">
    <property type="entry name" value="G_PROTEIN_RECEP_F1_2 DOMAIN-CONTAINING PROTEIN"/>
    <property type="match status" value="1"/>
</dbReference>
<keyword evidence="1" id="KW-1133">Transmembrane helix</keyword>
<protein>
    <submittedName>
        <fullName evidence="4">G_PROTEIN_RECEP_F1_2 domain-containing protein</fullName>
    </submittedName>
</protein>
<reference evidence="3" key="1">
    <citation type="submission" date="2012-09" db="EMBL/GenBank/DDBJ databases">
        <authorList>
            <person name="Martin A.A."/>
        </authorList>
    </citation>
    <scope>NUCLEOTIDE SEQUENCE</scope>
</reference>
<feature type="signal peptide" evidence="2">
    <location>
        <begin position="1"/>
        <end position="24"/>
    </location>
</feature>
<dbReference type="InterPro" id="IPR052322">
    <property type="entry name" value="Mito_rRNA_Mtase_NSUN4"/>
</dbReference>
<dbReference type="AlphaFoldDB" id="A0A0K0DFY3"/>
<keyword evidence="1" id="KW-0812">Transmembrane</keyword>
<reference evidence="4" key="2">
    <citation type="submission" date="2017-02" db="UniProtKB">
        <authorList>
            <consortium name="WormBaseParasite"/>
        </authorList>
    </citation>
    <scope>IDENTIFICATION</scope>
</reference>
<dbReference type="Proteomes" id="UP000035642">
    <property type="component" value="Unassembled WGS sequence"/>
</dbReference>
<name>A0A0K0DFY3_ANGCA</name>
<keyword evidence="1" id="KW-0472">Membrane</keyword>
<keyword evidence="3" id="KW-1185">Reference proteome</keyword>
<dbReference type="PANTHER" id="PTHR46955">
    <property type="entry name" value="PROTEIN CBG01349-RELATED"/>
    <property type="match status" value="1"/>
</dbReference>
<feature type="transmembrane region" description="Helical" evidence="1">
    <location>
        <begin position="68"/>
        <end position="92"/>
    </location>
</feature>
<dbReference type="WBParaSite" id="ACAC_0000991701-mRNA-1">
    <property type="protein sequence ID" value="ACAC_0000991701-mRNA-1"/>
    <property type="gene ID" value="ACAC_0000991701"/>
</dbReference>
<sequence length="163" mass="18260">LKNHFQKSSRLLVILLTITDLLHAVTSKSFCLTLEYSKRGPLRFSALPYTIHLVISWDPFDFNLNPHFVIISTVPVIIQLKINLTLTILISVERTLAIYFPAVFRILPSHSYALYSLSSGFLLAILDHALEVSLTPFNHAPNYLSVGCFLADSFAIIGESATR</sequence>
<feature type="chain" id="PRO_5005326695" evidence="2">
    <location>
        <begin position="25"/>
        <end position="163"/>
    </location>
</feature>
<evidence type="ECO:0000313" key="4">
    <source>
        <dbReference type="WBParaSite" id="ACAC_0000991701-mRNA-1"/>
    </source>
</evidence>
<organism evidence="3 4">
    <name type="scientific">Angiostrongylus cantonensis</name>
    <name type="common">Rat lungworm</name>
    <dbReference type="NCBI Taxonomy" id="6313"/>
    <lineage>
        <taxon>Eukaryota</taxon>
        <taxon>Metazoa</taxon>
        <taxon>Ecdysozoa</taxon>
        <taxon>Nematoda</taxon>
        <taxon>Chromadorea</taxon>
        <taxon>Rhabditida</taxon>
        <taxon>Rhabditina</taxon>
        <taxon>Rhabditomorpha</taxon>
        <taxon>Strongyloidea</taxon>
        <taxon>Metastrongylidae</taxon>
        <taxon>Angiostrongylus</taxon>
    </lineage>
</organism>
<proteinExistence type="predicted"/>
<evidence type="ECO:0000256" key="2">
    <source>
        <dbReference type="SAM" id="SignalP"/>
    </source>
</evidence>
<keyword evidence="2" id="KW-0732">Signal</keyword>
<evidence type="ECO:0000256" key="1">
    <source>
        <dbReference type="SAM" id="Phobius"/>
    </source>
</evidence>